<evidence type="ECO:0000313" key="6">
    <source>
        <dbReference type="EMBL" id="MFC4061252.1"/>
    </source>
</evidence>
<accession>A0ABV8IB58</accession>
<evidence type="ECO:0000259" key="5">
    <source>
        <dbReference type="Pfam" id="PF22039"/>
    </source>
</evidence>
<keyword evidence="2" id="KW-0378">Hydrolase</keyword>
<dbReference type="SUPFAM" id="SSF51338">
    <property type="entry name" value="Composite domain of metallo-dependent hydrolases"/>
    <property type="match status" value="1"/>
</dbReference>
<evidence type="ECO:0000313" key="7">
    <source>
        <dbReference type="Proteomes" id="UP001595850"/>
    </source>
</evidence>
<dbReference type="SUPFAM" id="SSF51556">
    <property type="entry name" value="Metallo-dependent hydrolases"/>
    <property type="match status" value="1"/>
</dbReference>
<keyword evidence="7" id="KW-1185">Reference proteome</keyword>
<dbReference type="EMBL" id="JBHSBM010000025">
    <property type="protein sequence ID" value="MFC4061252.1"/>
    <property type="molecule type" value="Genomic_DNA"/>
</dbReference>
<dbReference type="Gene3D" id="3.20.20.140">
    <property type="entry name" value="Metal-dependent hydrolases"/>
    <property type="match status" value="1"/>
</dbReference>
<protein>
    <recommendedName>
        <fullName evidence="5">Aminodeoxyfutalosine deaminase/Imidazolonepropionase-like composite domain-containing protein</fullName>
    </recommendedName>
</protein>
<sequence length="377" mass="38449">MPTRTGQATGTAARAAVTVHTAPLILPVSGPPIEDGALAVRDGRILRIGPRAALAALYPGLRPVRWPGMIVPGLVDAHVRLGRAPSPALSCGVTAVAGVVAPDGDRDAARDACGPLDPETVAGAVRAGLAGVTYLETRCPDERRWESGERDRLITALREVDHPGIVGIAAHSPDPEVMEDLAVLSRTFGLRLLAELGDHGAALLDEAGALGPGSHVAVSGPLDEADRKLLRLRGTVAALTSPFAAEGMLDGENPIAIGTRTGGDPLALARSLARDPGTDRLLVEALTLGGARALGLDTGPGRLGCLAPGARADFAVFAVGAGPETACTALLREGPGRCVAAFTGGRAAWRRTGTGRAALRPDGFRTAPDPAHRSISG</sequence>
<dbReference type="InterPro" id="IPR054418">
    <property type="entry name" value="MQNX/HUTI_composite_N"/>
</dbReference>
<reference evidence="7" key="1">
    <citation type="journal article" date="2019" name="Int. J. Syst. Evol. Microbiol.">
        <title>The Global Catalogue of Microorganisms (GCM) 10K type strain sequencing project: providing services to taxonomists for standard genome sequencing and annotation.</title>
        <authorList>
            <consortium name="The Broad Institute Genomics Platform"/>
            <consortium name="The Broad Institute Genome Sequencing Center for Infectious Disease"/>
            <person name="Wu L."/>
            <person name="Ma J."/>
        </authorList>
    </citation>
    <scope>NUCLEOTIDE SEQUENCE [LARGE SCALE GENOMIC DNA]</scope>
    <source>
        <strain evidence="7">TBRC 4489</strain>
    </source>
</reference>
<evidence type="ECO:0000256" key="4">
    <source>
        <dbReference type="SAM" id="MobiDB-lite"/>
    </source>
</evidence>
<organism evidence="6 7">
    <name type="scientific">Planomonospora corallina</name>
    <dbReference type="NCBI Taxonomy" id="1806052"/>
    <lineage>
        <taxon>Bacteria</taxon>
        <taxon>Bacillati</taxon>
        <taxon>Actinomycetota</taxon>
        <taxon>Actinomycetes</taxon>
        <taxon>Streptosporangiales</taxon>
        <taxon>Streptosporangiaceae</taxon>
        <taxon>Planomonospora</taxon>
    </lineage>
</organism>
<dbReference type="Proteomes" id="UP001595850">
    <property type="component" value="Unassembled WGS sequence"/>
</dbReference>
<dbReference type="Pfam" id="PF22039">
    <property type="entry name" value="HUTI_composite_bact"/>
    <property type="match status" value="1"/>
</dbReference>
<evidence type="ECO:0000256" key="3">
    <source>
        <dbReference type="ARBA" id="ARBA00022833"/>
    </source>
</evidence>
<evidence type="ECO:0000256" key="2">
    <source>
        <dbReference type="ARBA" id="ARBA00022801"/>
    </source>
</evidence>
<dbReference type="Gene3D" id="2.30.40.10">
    <property type="entry name" value="Urease, subunit C, domain 1"/>
    <property type="match status" value="1"/>
</dbReference>
<name>A0ABV8IB58_9ACTN</name>
<evidence type="ECO:0000256" key="1">
    <source>
        <dbReference type="ARBA" id="ARBA00022723"/>
    </source>
</evidence>
<proteinExistence type="predicted"/>
<keyword evidence="3" id="KW-0862">Zinc</keyword>
<dbReference type="InterPro" id="IPR011059">
    <property type="entry name" value="Metal-dep_hydrolase_composite"/>
</dbReference>
<comment type="caution">
    <text evidence="6">The sequence shown here is derived from an EMBL/GenBank/DDBJ whole genome shotgun (WGS) entry which is preliminary data.</text>
</comment>
<dbReference type="RefSeq" id="WP_377291244.1">
    <property type="nucleotide sequence ID" value="NZ_JBHSBM010000025.1"/>
</dbReference>
<feature type="domain" description="Aminodeoxyfutalosine deaminase/Imidazolonepropionase-like composite" evidence="5">
    <location>
        <begin position="36"/>
        <end position="60"/>
    </location>
</feature>
<feature type="region of interest" description="Disordered" evidence="4">
    <location>
        <begin position="358"/>
        <end position="377"/>
    </location>
</feature>
<keyword evidence="1" id="KW-0479">Metal-binding</keyword>
<dbReference type="InterPro" id="IPR032466">
    <property type="entry name" value="Metal_Hydrolase"/>
</dbReference>
<gene>
    <name evidence="6" type="ORF">ACFOWE_23375</name>
</gene>